<dbReference type="EMBL" id="MU273503">
    <property type="protein sequence ID" value="KAI0034320.1"/>
    <property type="molecule type" value="Genomic_DNA"/>
</dbReference>
<reference evidence="1" key="2">
    <citation type="journal article" date="2022" name="New Phytol.">
        <title>Evolutionary transition to the ectomycorrhizal habit in the genomes of a hyperdiverse lineage of mushroom-forming fungi.</title>
        <authorList>
            <person name="Looney B."/>
            <person name="Miyauchi S."/>
            <person name="Morin E."/>
            <person name="Drula E."/>
            <person name="Courty P.E."/>
            <person name="Kohler A."/>
            <person name="Kuo A."/>
            <person name="LaButti K."/>
            <person name="Pangilinan J."/>
            <person name="Lipzen A."/>
            <person name="Riley R."/>
            <person name="Andreopoulos W."/>
            <person name="He G."/>
            <person name="Johnson J."/>
            <person name="Nolan M."/>
            <person name="Tritt A."/>
            <person name="Barry K.W."/>
            <person name="Grigoriev I.V."/>
            <person name="Nagy L.G."/>
            <person name="Hibbett D."/>
            <person name="Henrissat B."/>
            <person name="Matheny P.B."/>
            <person name="Labbe J."/>
            <person name="Martin F.M."/>
        </authorList>
    </citation>
    <scope>NUCLEOTIDE SEQUENCE</scope>
    <source>
        <strain evidence="1">EC-137</strain>
    </source>
</reference>
<accession>A0ACB8QRZ6</accession>
<gene>
    <name evidence="1" type="ORF">K488DRAFT_45786</name>
</gene>
<reference evidence="1" key="1">
    <citation type="submission" date="2021-02" db="EMBL/GenBank/DDBJ databases">
        <authorList>
            <consortium name="DOE Joint Genome Institute"/>
            <person name="Ahrendt S."/>
            <person name="Looney B.P."/>
            <person name="Miyauchi S."/>
            <person name="Morin E."/>
            <person name="Drula E."/>
            <person name="Courty P.E."/>
            <person name="Chicoki N."/>
            <person name="Fauchery L."/>
            <person name="Kohler A."/>
            <person name="Kuo A."/>
            <person name="Labutti K."/>
            <person name="Pangilinan J."/>
            <person name="Lipzen A."/>
            <person name="Riley R."/>
            <person name="Andreopoulos W."/>
            <person name="He G."/>
            <person name="Johnson J."/>
            <person name="Barry K.W."/>
            <person name="Grigoriev I.V."/>
            <person name="Nagy L."/>
            <person name="Hibbett D."/>
            <person name="Henrissat B."/>
            <person name="Matheny P.B."/>
            <person name="Labbe J."/>
            <person name="Martin F."/>
        </authorList>
    </citation>
    <scope>NUCLEOTIDE SEQUENCE</scope>
    <source>
        <strain evidence="1">EC-137</strain>
    </source>
</reference>
<protein>
    <submittedName>
        <fullName evidence="1">Uncharacterized protein</fullName>
    </submittedName>
</protein>
<sequence>MPAIAADYEVLLKFANDTHHCAALQLARDYNRNGGTMVLLEPGEFVTLVLNAGSIYRYVLKTRSKVASLSARAWRDVTCTVAQAFAGAGPEGGPVSPVVGVTVDRIWRDYRFMHWDD</sequence>
<evidence type="ECO:0000313" key="2">
    <source>
        <dbReference type="Proteomes" id="UP000814128"/>
    </source>
</evidence>
<keyword evidence="2" id="KW-1185">Reference proteome</keyword>
<organism evidence="1 2">
    <name type="scientific">Vararia minispora EC-137</name>
    <dbReference type="NCBI Taxonomy" id="1314806"/>
    <lineage>
        <taxon>Eukaryota</taxon>
        <taxon>Fungi</taxon>
        <taxon>Dikarya</taxon>
        <taxon>Basidiomycota</taxon>
        <taxon>Agaricomycotina</taxon>
        <taxon>Agaricomycetes</taxon>
        <taxon>Russulales</taxon>
        <taxon>Lachnocladiaceae</taxon>
        <taxon>Vararia</taxon>
    </lineage>
</organism>
<comment type="caution">
    <text evidence="1">The sequence shown here is derived from an EMBL/GenBank/DDBJ whole genome shotgun (WGS) entry which is preliminary data.</text>
</comment>
<proteinExistence type="predicted"/>
<evidence type="ECO:0000313" key="1">
    <source>
        <dbReference type="EMBL" id="KAI0034320.1"/>
    </source>
</evidence>
<name>A0ACB8QRZ6_9AGAM</name>
<dbReference type="Proteomes" id="UP000814128">
    <property type="component" value="Unassembled WGS sequence"/>
</dbReference>